<name>A0A0P1G3K4_9RHOB</name>
<sequence>MVSGTLKTMTHRMTHALIKTPLLGLAFAALSLPALAAEALSASEFEAYTSGKTLYFGLSGQSYGVEEYLPNRKVRWSFLDGKCKDGFWYEEAGQICFVYEDTPDPQCWSFFQDGDKLRAVFENDPSATVLYEAGQNDQPMSCMGPDVGV</sequence>
<evidence type="ECO:0000256" key="1">
    <source>
        <dbReference type="SAM" id="SignalP"/>
    </source>
</evidence>
<dbReference type="EMBL" id="CYSE01000002">
    <property type="protein sequence ID" value="CUH76434.1"/>
    <property type="molecule type" value="Genomic_DNA"/>
</dbReference>
<dbReference type="Proteomes" id="UP000054935">
    <property type="component" value="Unassembled WGS sequence"/>
</dbReference>
<protein>
    <recommendedName>
        <fullName evidence="4">Integral membrane protein</fullName>
    </recommendedName>
</protein>
<reference evidence="2 3" key="1">
    <citation type="submission" date="2015-09" db="EMBL/GenBank/DDBJ databases">
        <authorList>
            <consortium name="Swine Surveillance"/>
        </authorList>
    </citation>
    <scope>NUCLEOTIDE SEQUENCE [LARGE SCALE GENOMIC DNA]</scope>
    <source>
        <strain evidence="2 3">CECT 7648</strain>
    </source>
</reference>
<feature type="signal peptide" evidence="1">
    <location>
        <begin position="1"/>
        <end position="36"/>
    </location>
</feature>
<gene>
    <name evidence="2" type="ORF">TRN7648_00933</name>
</gene>
<accession>A0A0P1G3K4</accession>
<organism evidence="2 3">
    <name type="scientific">Tropicibacter naphthalenivorans</name>
    <dbReference type="NCBI Taxonomy" id="441103"/>
    <lineage>
        <taxon>Bacteria</taxon>
        <taxon>Pseudomonadati</taxon>
        <taxon>Pseudomonadota</taxon>
        <taxon>Alphaproteobacteria</taxon>
        <taxon>Rhodobacterales</taxon>
        <taxon>Roseobacteraceae</taxon>
        <taxon>Tropicibacter</taxon>
    </lineage>
</organism>
<evidence type="ECO:0008006" key="4">
    <source>
        <dbReference type="Google" id="ProtNLM"/>
    </source>
</evidence>
<dbReference type="AlphaFoldDB" id="A0A0P1G3K4"/>
<feature type="chain" id="PRO_5006063035" description="Integral membrane protein" evidence="1">
    <location>
        <begin position="37"/>
        <end position="149"/>
    </location>
</feature>
<keyword evidence="1" id="KW-0732">Signal</keyword>
<dbReference type="STRING" id="441103.TRN7648_00933"/>
<keyword evidence="3" id="KW-1185">Reference proteome</keyword>
<evidence type="ECO:0000313" key="3">
    <source>
        <dbReference type="Proteomes" id="UP000054935"/>
    </source>
</evidence>
<proteinExistence type="predicted"/>
<evidence type="ECO:0000313" key="2">
    <source>
        <dbReference type="EMBL" id="CUH76434.1"/>
    </source>
</evidence>